<feature type="domain" description="Carrier" evidence="6">
    <location>
        <begin position="455"/>
        <end position="533"/>
    </location>
</feature>
<dbReference type="Pfam" id="PF13602">
    <property type="entry name" value="ADH_zinc_N_2"/>
    <property type="match status" value="1"/>
</dbReference>
<dbReference type="Gene3D" id="3.40.50.720">
    <property type="entry name" value="NAD(P)-binding Rossmann-like Domain"/>
    <property type="match status" value="1"/>
</dbReference>
<dbReference type="SMART" id="SM00822">
    <property type="entry name" value="PKS_KR"/>
    <property type="match status" value="1"/>
</dbReference>
<keyword evidence="4" id="KW-0560">Oxidoreductase</keyword>
<evidence type="ECO:0000259" key="6">
    <source>
        <dbReference type="PROSITE" id="PS50075"/>
    </source>
</evidence>
<proteinExistence type="predicted"/>
<dbReference type="InterPro" id="IPR050091">
    <property type="entry name" value="PKS_NRPS_Biosynth_Enz"/>
</dbReference>
<evidence type="ECO:0000256" key="5">
    <source>
        <dbReference type="ARBA" id="ARBA00023268"/>
    </source>
</evidence>
<dbReference type="Gene3D" id="3.90.180.10">
    <property type="entry name" value="Medium-chain alcohol dehydrogenases, catalytic domain"/>
    <property type="match status" value="1"/>
</dbReference>
<dbReference type="InterPro" id="IPR013968">
    <property type="entry name" value="PKS_KR"/>
</dbReference>
<dbReference type="EMBL" id="JAULSR010000011">
    <property type="protein sequence ID" value="KAK0610048.1"/>
    <property type="molecule type" value="Genomic_DNA"/>
</dbReference>
<dbReference type="SMART" id="SM00829">
    <property type="entry name" value="PKS_ER"/>
    <property type="match status" value="1"/>
</dbReference>
<dbReference type="GO" id="GO:1901336">
    <property type="term" value="P:lactone biosynthetic process"/>
    <property type="evidence" value="ECO:0007669"/>
    <property type="project" value="UniProtKB-ARBA"/>
</dbReference>
<evidence type="ECO:0000256" key="1">
    <source>
        <dbReference type="ARBA" id="ARBA00022450"/>
    </source>
</evidence>
<dbReference type="PANTHER" id="PTHR43775:SF29">
    <property type="entry name" value="ASPERFURANONE POLYKETIDE SYNTHASE AFOG-RELATED"/>
    <property type="match status" value="1"/>
</dbReference>
<dbReference type="SUPFAM" id="SSF47336">
    <property type="entry name" value="ACP-like"/>
    <property type="match status" value="1"/>
</dbReference>
<dbReference type="CDD" id="cd05195">
    <property type="entry name" value="enoyl_red"/>
    <property type="match status" value="1"/>
</dbReference>
<name>A0AA39WAE2_9PEZI</name>
<dbReference type="InterPro" id="IPR020806">
    <property type="entry name" value="PKS_PP-bd"/>
</dbReference>
<reference evidence="7" key="1">
    <citation type="submission" date="2023-06" db="EMBL/GenBank/DDBJ databases">
        <title>Genome-scale phylogeny and comparative genomics of the fungal order Sordariales.</title>
        <authorList>
            <consortium name="Lawrence Berkeley National Laboratory"/>
            <person name="Hensen N."/>
            <person name="Bonometti L."/>
            <person name="Westerberg I."/>
            <person name="Brannstrom I.O."/>
            <person name="Guillou S."/>
            <person name="Cros-Aarteil S."/>
            <person name="Calhoun S."/>
            <person name="Haridas S."/>
            <person name="Kuo A."/>
            <person name="Mondo S."/>
            <person name="Pangilinan J."/>
            <person name="Riley R."/>
            <person name="LaButti K."/>
            <person name="Andreopoulos B."/>
            <person name="Lipzen A."/>
            <person name="Chen C."/>
            <person name="Yanf M."/>
            <person name="Daum C."/>
            <person name="Ng V."/>
            <person name="Clum A."/>
            <person name="Steindorff A."/>
            <person name="Ohm R."/>
            <person name="Martin F."/>
            <person name="Silar P."/>
            <person name="Natvig D."/>
            <person name="Lalanne C."/>
            <person name="Gautier V."/>
            <person name="Ament-velasquez S.L."/>
            <person name="Kruys A."/>
            <person name="Hutchinson M.I."/>
            <person name="Powell A.J."/>
            <person name="Barry K."/>
            <person name="Miller A.N."/>
            <person name="Grigoriev I.V."/>
            <person name="Debuchy R."/>
            <person name="Gladieux P."/>
            <person name="Thoren M.H."/>
            <person name="Johannesson H."/>
        </authorList>
    </citation>
    <scope>NUCLEOTIDE SEQUENCE</scope>
    <source>
        <strain evidence="7">SMH3391-2</strain>
    </source>
</reference>
<dbReference type="InterPro" id="IPR006162">
    <property type="entry name" value="Ppantetheine_attach_site"/>
</dbReference>
<keyword evidence="3" id="KW-0808">Transferase</keyword>
<dbReference type="InterPro" id="IPR009081">
    <property type="entry name" value="PP-bd_ACP"/>
</dbReference>
<dbReference type="Gene3D" id="1.10.1200.10">
    <property type="entry name" value="ACP-like"/>
    <property type="match status" value="1"/>
</dbReference>
<dbReference type="AlphaFoldDB" id="A0AA39WAE2"/>
<dbReference type="GO" id="GO:0031177">
    <property type="term" value="F:phosphopantetheine binding"/>
    <property type="evidence" value="ECO:0007669"/>
    <property type="project" value="InterPro"/>
</dbReference>
<dbReference type="GO" id="GO:0044550">
    <property type="term" value="P:secondary metabolite biosynthetic process"/>
    <property type="evidence" value="ECO:0007669"/>
    <property type="project" value="TreeGrafter"/>
</dbReference>
<comment type="caution">
    <text evidence="7">The sequence shown here is derived from an EMBL/GenBank/DDBJ whole genome shotgun (WGS) entry which is preliminary data.</text>
</comment>
<dbReference type="InterPro" id="IPR057326">
    <property type="entry name" value="KR_dom"/>
</dbReference>
<dbReference type="GO" id="GO:0004312">
    <property type="term" value="F:fatty acid synthase activity"/>
    <property type="evidence" value="ECO:0007669"/>
    <property type="project" value="TreeGrafter"/>
</dbReference>
<dbReference type="FunFam" id="3.40.50.720:FF:000209">
    <property type="entry name" value="Polyketide synthase Pks12"/>
    <property type="match status" value="1"/>
</dbReference>
<dbReference type="GO" id="GO:0016491">
    <property type="term" value="F:oxidoreductase activity"/>
    <property type="evidence" value="ECO:0007669"/>
    <property type="project" value="UniProtKB-KW"/>
</dbReference>
<evidence type="ECO:0000313" key="7">
    <source>
        <dbReference type="EMBL" id="KAK0610048.1"/>
    </source>
</evidence>
<dbReference type="PROSITE" id="PS50075">
    <property type="entry name" value="CARRIER"/>
    <property type="match status" value="1"/>
</dbReference>
<accession>A0AA39WAE2</accession>
<dbReference type="SMART" id="SM00823">
    <property type="entry name" value="PKS_PP"/>
    <property type="match status" value="1"/>
</dbReference>
<dbReference type="InterPro" id="IPR036736">
    <property type="entry name" value="ACP-like_sf"/>
</dbReference>
<dbReference type="Pfam" id="PF00550">
    <property type="entry name" value="PP-binding"/>
    <property type="match status" value="1"/>
</dbReference>
<dbReference type="Pfam" id="PF08659">
    <property type="entry name" value="KR"/>
    <property type="match status" value="1"/>
</dbReference>
<gene>
    <name evidence="7" type="ORF">B0T17DRAFT_501145</name>
</gene>
<dbReference type="PANTHER" id="PTHR43775">
    <property type="entry name" value="FATTY ACID SYNTHASE"/>
    <property type="match status" value="1"/>
</dbReference>
<dbReference type="GO" id="GO:0006633">
    <property type="term" value="P:fatty acid biosynthetic process"/>
    <property type="evidence" value="ECO:0007669"/>
    <property type="project" value="TreeGrafter"/>
</dbReference>
<organism evidence="7 8">
    <name type="scientific">Bombardia bombarda</name>
    <dbReference type="NCBI Taxonomy" id="252184"/>
    <lineage>
        <taxon>Eukaryota</taxon>
        <taxon>Fungi</taxon>
        <taxon>Dikarya</taxon>
        <taxon>Ascomycota</taxon>
        <taxon>Pezizomycotina</taxon>
        <taxon>Sordariomycetes</taxon>
        <taxon>Sordariomycetidae</taxon>
        <taxon>Sordariales</taxon>
        <taxon>Lasiosphaeriaceae</taxon>
        <taxon>Bombardia</taxon>
    </lineage>
</organism>
<dbReference type="Proteomes" id="UP001174934">
    <property type="component" value="Unassembled WGS sequence"/>
</dbReference>
<evidence type="ECO:0000313" key="8">
    <source>
        <dbReference type="Proteomes" id="UP001174934"/>
    </source>
</evidence>
<keyword evidence="1" id="KW-0596">Phosphopantetheine</keyword>
<evidence type="ECO:0000256" key="2">
    <source>
        <dbReference type="ARBA" id="ARBA00022553"/>
    </source>
</evidence>
<keyword evidence="5" id="KW-0511">Multifunctional enzyme</keyword>
<evidence type="ECO:0000256" key="4">
    <source>
        <dbReference type="ARBA" id="ARBA00023002"/>
    </source>
</evidence>
<dbReference type="PROSITE" id="PS00012">
    <property type="entry name" value="PHOSPHOPANTETHEINE"/>
    <property type="match status" value="1"/>
</dbReference>
<dbReference type="InterPro" id="IPR020843">
    <property type="entry name" value="ER"/>
</dbReference>
<sequence>MTAYQALINTARLQKGEKVLIHSAAGSTGQVAIWIAKLIGAEIFATVGVDDKKQLLINKFGIAADHIFYSRDTSFAKGVMRVIGSVGVDVVLNSLSGEMMQATWDCIAPYGRFIEIGKMDIGANAALPMGRFAKNVSFCALDLLHISQTNLGLTRQLIQSVMSLIAEGHAASPAPLHVYPLKDVEKAFRYMQSGKNTGRIIIDIDRQEVVPRLIRKKSTWRFDPQGSYVVVGGFGGLGRVILLWMVDKGAKYLIVPSRSGASSQAALDVISKVQRKGGQVVAPRCNVGSATELAALLQDCSNDIEMPPIKGCINSALDLQDAIFEGMTHTQWERSMRSKVDSSWNLHQQLPQDMDFLILLSSLAGIYGSPAQSNYAGGCTFQDALARYRTAICVGKTSVSLDLGWMRDAGIVAEREEYRRNRTNARDMNPVDAADLIAVLEVYCDPNLVIAGQKSQLLVVMTALIGRLARALGVAAEDIDERRPLSDYGVDSLMAVELRNWVRRDFSATVAVFEIVGSGASIAAIGALVVEKTEDIRAV</sequence>
<keyword evidence="2" id="KW-0597">Phosphoprotein</keyword>
<dbReference type="SUPFAM" id="SSF51735">
    <property type="entry name" value="NAD(P)-binding Rossmann-fold domains"/>
    <property type="match status" value="2"/>
</dbReference>
<protein>
    <submittedName>
        <fullName evidence="7">KR domain-containing protein</fullName>
    </submittedName>
</protein>
<evidence type="ECO:0000256" key="3">
    <source>
        <dbReference type="ARBA" id="ARBA00022679"/>
    </source>
</evidence>
<dbReference type="InterPro" id="IPR036291">
    <property type="entry name" value="NAD(P)-bd_dom_sf"/>
</dbReference>
<keyword evidence="8" id="KW-1185">Reference proteome</keyword>